<dbReference type="SMART" id="SM00487">
    <property type="entry name" value="DEXDc"/>
    <property type="match status" value="1"/>
</dbReference>
<keyword evidence="1 3" id="KW-0378">Hydrolase</keyword>
<dbReference type="Pfam" id="PF00271">
    <property type="entry name" value="Helicase_C"/>
    <property type="match status" value="1"/>
</dbReference>
<comment type="caution">
    <text evidence="3">The sequence shown here is derived from an EMBL/GenBank/DDBJ whole genome shotgun (WGS) entry which is preliminary data.</text>
</comment>
<dbReference type="Gene3D" id="3.40.50.10810">
    <property type="entry name" value="Tandem AAA-ATPase domain"/>
    <property type="match status" value="2"/>
</dbReference>
<keyword evidence="1 3" id="KW-0547">Nucleotide-binding</keyword>
<organism evidence="3 4">
    <name type="scientific">Pseudoalteromonas arctica</name>
    <dbReference type="NCBI Taxonomy" id="394751"/>
    <lineage>
        <taxon>Bacteria</taxon>
        <taxon>Pseudomonadati</taxon>
        <taxon>Pseudomonadota</taxon>
        <taxon>Gammaproteobacteria</taxon>
        <taxon>Alteromonadales</taxon>
        <taxon>Pseudoalteromonadaceae</taxon>
        <taxon>Pseudoalteromonas</taxon>
    </lineage>
</organism>
<dbReference type="Pfam" id="PF00176">
    <property type="entry name" value="SNF2-rel_dom"/>
    <property type="match status" value="1"/>
</dbReference>
<dbReference type="EMBL" id="JBBMQX010000006">
    <property type="protein sequence ID" value="MEM5532807.1"/>
    <property type="molecule type" value="Genomic_DNA"/>
</dbReference>
<dbReference type="Gene3D" id="3.40.50.300">
    <property type="entry name" value="P-loop containing nucleotide triphosphate hydrolases"/>
    <property type="match status" value="1"/>
</dbReference>
<accession>A0ABU9TGI0</accession>
<sequence>MDNTIKDKLESEASYIRKYIAFNGTGEEDHSDQAKMQSIGVAALWHRIQENNFAYLADEVGMGKTRQAMGVIATQFLNKPNSRVVIICPGRPLQEQWKSEWNLFVSGCLRFNDGILKSALDSSVKQPLVLHDRLAEFANALLLDEERLHLLRYSSFSRPIGFNGKDSQEQIKALYKKKLNEIGIADINDKEEEKINSVDMKNDDWRKGLTAYLNTQYARQIQILFNEDTRPIDLIVCDEAQYLRHTGNSRNRHLNLSLGSKPNKWLFLSATPLHSGQGDIKSLDHYICTHQRDSKTYECADESCVNISARMQGTLKGQSKADVIDVLDDFLVRRPRYYSDSINENYDKVNYRNYKTDAAVATNDAFSSMVTALVQKRLVKSLSGQNNRFRQGECSSFESLASSVKSVVHKNVDGISYTKPEIEPSGNNYDSDVPPDRGDIDQLNNSLRQVLVDNKLTTEKGAELKNIPHPKLYHVVDQLVENCLKNAPNHKTLVFVRRLATVEELIDLLKQRFQKLIDMRIDKWPSIIERLQINDGKKRTFSSSNDFWNMNDPADGVDLIETEQEDGDANFDEPDLPYYEAISKNNHKQERNGMLYSFLTRLLQPSSADGKRHSPLAFLVPSEGEQVNHCESPVWNNLLNVIFDGGDKQPAWLTQQKHAEDILKLKRCILQSMRRSDFIVDLYILNGFTNIKGANTLSDKLIWILQKSKDSDLKSISIDLHDYFNNWRKRLKEWCLHFDLIKSKCFKSNTTEIDAEFSRMGPVVGRSGNISNKYAVTQFKMPCYPNILICTDVLKEGVDMHLFCDEVIHYGVAWTSGDLEQRIGRVDRLNSLINRRINSHSKSRDLAPKLKAGFPYLAGTLDQYQVKRVVNEKMLSDLRMDFGKREDEIKDISVDDVFNNMSSKRGLSSVLKIREFIPKSLQMKNGLLKENSFPFRHCNINQQLKKREYNQTNITVKDIYPLPALVVQYECVKEQTSYARTLGDNLKTKWKYKKVNRKLRWIESYEVLVPLGLTENEMSSVVAALTSSEYTVEPTPVFSLPEAKSFEFNKALNTLAMTVTHDAPFKQTTDRKQMIMLENLGSFLLVRSPIVSIADLGLDDKELATWIGEQNNKRNWGYINDHNDVIWYCCLIFYPEKLGIRFDDMTHRISETADRLQQLFTAQDNESWTYKANSSFNQITGDAVTNDQVIHKIRKDKSFRADIGRWHKNIFDQVLTRLAGEMGIDDELIFNNILKSEQLLRNGTIHLSMPPTPALRFCLQSFLDVSKNDIAGIKSGEPILVWELAISTAINGRSPQLIMDDYVDLPHMDNDGYWSEVDTFNSIKVYTCQNDEKKIRWFAIYHPALMLDGRNELFLTAWANVIQRMRGNTSKFMKQACANDFKHFSTDNNGS</sequence>
<keyword evidence="4" id="KW-1185">Reference proteome</keyword>
<evidence type="ECO:0000313" key="3">
    <source>
        <dbReference type="EMBL" id="MEM5532807.1"/>
    </source>
</evidence>
<dbReference type="SUPFAM" id="SSF52540">
    <property type="entry name" value="P-loop containing nucleoside triphosphate hydrolases"/>
    <property type="match status" value="2"/>
</dbReference>
<name>A0ABU9TGI0_9GAMM</name>
<dbReference type="SMART" id="SM00490">
    <property type="entry name" value="HELICc"/>
    <property type="match status" value="1"/>
</dbReference>
<dbReference type="InterPro" id="IPR038718">
    <property type="entry name" value="SNF2-like_sf"/>
</dbReference>
<dbReference type="CDD" id="cd18785">
    <property type="entry name" value="SF2_C"/>
    <property type="match status" value="1"/>
</dbReference>
<evidence type="ECO:0000259" key="2">
    <source>
        <dbReference type="PROSITE" id="PS51192"/>
    </source>
</evidence>
<keyword evidence="1 3" id="KW-0347">Helicase</keyword>
<proteinExistence type="predicted"/>
<feature type="domain" description="Helicase ATP-binding" evidence="2">
    <location>
        <begin position="45"/>
        <end position="290"/>
    </location>
</feature>
<dbReference type="Proteomes" id="UP001457661">
    <property type="component" value="Unassembled WGS sequence"/>
</dbReference>
<dbReference type="InterPro" id="IPR027417">
    <property type="entry name" value="P-loop_NTPase"/>
</dbReference>
<dbReference type="PROSITE" id="PS51192">
    <property type="entry name" value="HELICASE_ATP_BIND_1"/>
    <property type="match status" value="1"/>
</dbReference>
<dbReference type="InterPro" id="IPR001650">
    <property type="entry name" value="Helicase_C-like"/>
</dbReference>
<dbReference type="InterPro" id="IPR014001">
    <property type="entry name" value="Helicase_ATP-bd"/>
</dbReference>
<dbReference type="GO" id="GO:0004386">
    <property type="term" value="F:helicase activity"/>
    <property type="evidence" value="ECO:0007669"/>
    <property type="project" value="UniProtKB-KW"/>
</dbReference>
<evidence type="ECO:0000256" key="1">
    <source>
        <dbReference type="ARBA" id="ARBA00022806"/>
    </source>
</evidence>
<dbReference type="RefSeq" id="WP_342879661.1">
    <property type="nucleotide sequence ID" value="NZ_JBBMQX010000006.1"/>
</dbReference>
<protein>
    <submittedName>
        <fullName evidence="3">DEAD/DEAH box helicase</fullName>
    </submittedName>
</protein>
<gene>
    <name evidence="3" type="ORF">WNY57_10225</name>
</gene>
<keyword evidence="1 3" id="KW-0067">ATP-binding</keyword>
<evidence type="ECO:0000313" key="4">
    <source>
        <dbReference type="Proteomes" id="UP001457661"/>
    </source>
</evidence>
<reference evidence="3 4" key="1">
    <citation type="submission" date="2024-03" db="EMBL/GenBank/DDBJ databases">
        <title>Community enrichment and isolation of bacterial strains for fucoidan degradation.</title>
        <authorList>
            <person name="Sichert A."/>
        </authorList>
    </citation>
    <scope>NUCLEOTIDE SEQUENCE [LARGE SCALE GENOMIC DNA]</scope>
    <source>
        <strain evidence="3 4">AS26</strain>
    </source>
</reference>
<dbReference type="InterPro" id="IPR000330">
    <property type="entry name" value="SNF2_N"/>
</dbReference>